<comment type="function">
    <text evidence="8">Catalyzes the conversion of 2 pyruvate molecules into acetolactate in the first common step of the biosynthetic pathway of the branched-amino acids such as leucine, isoleucine, and valine.</text>
</comment>
<dbReference type="InterPro" id="IPR019455">
    <property type="entry name" value="Acetolactate_synth_ssu_C"/>
</dbReference>
<dbReference type="Gene3D" id="3.30.70.1150">
    <property type="entry name" value="ACT-like. Chain A, domain 2"/>
    <property type="match status" value="1"/>
</dbReference>
<evidence type="ECO:0000313" key="11">
    <source>
        <dbReference type="Proteomes" id="UP000604066"/>
    </source>
</evidence>
<dbReference type="CDD" id="cd04878">
    <property type="entry name" value="ACT_AHAS"/>
    <property type="match status" value="1"/>
</dbReference>
<evidence type="ECO:0000256" key="1">
    <source>
        <dbReference type="ARBA" id="ARBA00004974"/>
    </source>
</evidence>
<evidence type="ECO:0000256" key="6">
    <source>
        <dbReference type="ARBA" id="ARBA00023304"/>
    </source>
</evidence>
<dbReference type="PROSITE" id="PS51671">
    <property type="entry name" value="ACT"/>
    <property type="match status" value="1"/>
</dbReference>
<evidence type="ECO:0000313" key="10">
    <source>
        <dbReference type="EMBL" id="NYE56396.1"/>
    </source>
</evidence>
<organism evidence="10 11">
    <name type="scientific">Carboxydothermus ferrireducens DSM 11255</name>
    <dbReference type="NCBI Taxonomy" id="1119529"/>
    <lineage>
        <taxon>Bacteria</taxon>
        <taxon>Bacillati</taxon>
        <taxon>Bacillota</taxon>
        <taxon>Clostridia</taxon>
        <taxon>Thermoanaerobacterales</taxon>
        <taxon>Thermoanaerobacteraceae</taxon>
        <taxon>Carboxydothermus</taxon>
    </lineage>
</organism>
<evidence type="ECO:0000259" key="9">
    <source>
        <dbReference type="PROSITE" id="PS51671"/>
    </source>
</evidence>
<dbReference type="Gene3D" id="3.30.70.260">
    <property type="match status" value="1"/>
</dbReference>
<gene>
    <name evidence="10" type="ORF">HDG70_000102</name>
</gene>
<evidence type="ECO:0000256" key="3">
    <source>
        <dbReference type="ARBA" id="ARBA00006341"/>
    </source>
</evidence>
<dbReference type="InterPro" id="IPR045865">
    <property type="entry name" value="ACT-like_dom_sf"/>
</dbReference>
<evidence type="ECO:0000256" key="2">
    <source>
        <dbReference type="ARBA" id="ARBA00005025"/>
    </source>
</evidence>
<name>A0ABX2R8C6_9THEO</name>
<keyword evidence="11" id="KW-1185">Reference proteome</keyword>
<dbReference type="Proteomes" id="UP000604066">
    <property type="component" value="Unassembled WGS sequence"/>
</dbReference>
<evidence type="ECO:0000256" key="7">
    <source>
        <dbReference type="ARBA" id="ARBA00048670"/>
    </source>
</evidence>
<comment type="similarity">
    <text evidence="3 8">Belongs to the acetolactate synthase small subunit family.</text>
</comment>
<evidence type="ECO:0000256" key="5">
    <source>
        <dbReference type="ARBA" id="ARBA00022605"/>
    </source>
</evidence>
<dbReference type="GO" id="GO:0003984">
    <property type="term" value="F:acetolactate synthase activity"/>
    <property type="evidence" value="ECO:0007669"/>
    <property type="project" value="UniProtKB-EC"/>
</dbReference>
<accession>A0ABX2R8C6</accession>
<comment type="pathway">
    <text evidence="2 8">Amino-acid biosynthesis; L-valine biosynthesis; L-valine from pyruvate: step 1/4.</text>
</comment>
<dbReference type="PANTHER" id="PTHR30239:SF0">
    <property type="entry name" value="ACETOLACTATE SYNTHASE SMALL SUBUNIT 1, CHLOROPLASTIC"/>
    <property type="match status" value="1"/>
</dbReference>
<dbReference type="InterPro" id="IPR004789">
    <property type="entry name" value="Acetalactate_synth_ssu"/>
</dbReference>
<dbReference type="EMBL" id="JACCBS010000001">
    <property type="protein sequence ID" value="NYE56396.1"/>
    <property type="molecule type" value="Genomic_DNA"/>
</dbReference>
<dbReference type="SUPFAM" id="SSF55021">
    <property type="entry name" value="ACT-like"/>
    <property type="match status" value="2"/>
</dbReference>
<dbReference type="Pfam" id="PF10369">
    <property type="entry name" value="ALS_ss_C"/>
    <property type="match status" value="1"/>
</dbReference>
<dbReference type="InterPro" id="IPR054480">
    <property type="entry name" value="AHAS_small-like_ACT"/>
</dbReference>
<protein>
    <recommendedName>
        <fullName evidence="8">Acetolactate synthase small subunit</fullName>
        <shortName evidence="8">AHAS</shortName>
        <shortName evidence="8">ALS</shortName>
        <ecNumber evidence="8">2.2.1.6</ecNumber>
    </recommendedName>
    <alternativeName>
        <fullName evidence="8">Acetohydroxy-acid synthase small subunit</fullName>
    </alternativeName>
</protein>
<dbReference type="PANTHER" id="PTHR30239">
    <property type="entry name" value="ACETOLACTATE SYNTHASE SMALL SUBUNIT"/>
    <property type="match status" value="1"/>
</dbReference>
<dbReference type="InterPro" id="IPR039557">
    <property type="entry name" value="AHAS_ACT"/>
</dbReference>
<keyword evidence="5 8" id="KW-0028">Amino-acid biosynthesis</keyword>
<sequence length="170" mass="18959">MRHTLAVLVENNPGVLARVAGLFSRRGYNIDSLAVGRTENPDISRMTIVVEGDDRVLEQVVKQLRKLVDVIKVQDITSEQYVSRELLLLKVHADSSTRGEIMQIVEIFRARIVDIGPKTLTIEATGDEDKIEAIENALRPFGIKELVRTGKIALLRGSRTSNINGVKEEE</sequence>
<proteinExistence type="inferred from homology"/>
<dbReference type="EC" id="2.2.1.6" evidence="8"/>
<dbReference type="RefSeq" id="WP_028051312.1">
    <property type="nucleotide sequence ID" value="NZ_ATYG01000001.1"/>
</dbReference>
<dbReference type="InterPro" id="IPR027271">
    <property type="entry name" value="Acetolactate_synth/TF_NikR_C"/>
</dbReference>
<comment type="caution">
    <text evidence="10">The sequence shown here is derived from an EMBL/GenBank/DDBJ whole genome shotgun (WGS) entry which is preliminary data.</text>
</comment>
<dbReference type="InterPro" id="IPR002912">
    <property type="entry name" value="ACT_dom"/>
</dbReference>
<comment type="catalytic activity">
    <reaction evidence="7 8">
        <text>2 pyruvate + H(+) = (2S)-2-acetolactate + CO2</text>
        <dbReference type="Rhea" id="RHEA:25249"/>
        <dbReference type="ChEBI" id="CHEBI:15361"/>
        <dbReference type="ChEBI" id="CHEBI:15378"/>
        <dbReference type="ChEBI" id="CHEBI:16526"/>
        <dbReference type="ChEBI" id="CHEBI:58476"/>
        <dbReference type="EC" id="2.2.1.6"/>
    </reaction>
</comment>
<comment type="subunit">
    <text evidence="4 8">Dimer of large and small chains.</text>
</comment>
<dbReference type="NCBIfam" id="NF008864">
    <property type="entry name" value="PRK11895.1"/>
    <property type="match status" value="1"/>
</dbReference>
<keyword evidence="8 10" id="KW-0808">Transferase</keyword>
<reference evidence="10 11" key="1">
    <citation type="submission" date="2020-07" db="EMBL/GenBank/DDBJ databases">
        <title>Genomic Encyclopedia of Type Strains, Phase III (KMG-III): the genomes of soil and plant-associated and newly described type strains.</title>
        <authorList>
            <person name="Whitman W."/>
        </authorList>
    </citation>
    <scope>NUCLEOTIDE SEQUENCE [LARGE SCALE GENOMIC DNA]</scope>
    <source>
        <strain evidence="10 11">DSM 11255</strain>
    </source>
</reference>
<keyword evidence="6 8" id="KW-0100">Branched-chain amino acid biosynthesis</keyword>
<comment type="pathway">
    <text evidence="1 8">Amino-acid biosynthesis; L-isoleucine biosynthesis; L-isoleucine from 2-oxobutanoate: step 1/4.</text>
</comment>
<dbReference type="Pfam" id="PF22629">
    <property type="entry name" value="ACT_AHAS_ss"/>
    <property type="match status" value="1"/>
</dbReference>
<evidence type="ECO:0000256" key="4">
    <source>
        <dbReference type="ARBA" id="ARBA00011744"/>
    </source>
</evidence>
<dbReference type="NCBIfam" id="TIGR00119">
    <property type="entry name" value="acolac_sm"/>
    <property type="match status" value="1"/>
</dbReference>
<feature type="domain" description="ACT" evidence="9">
    <location>
        <begin position="4"/>
        <end position="78"/>
    </location>
</feature>
<evidence type="ECO:0000256" key="8">
    <source>
        <dbReference type="RuleBase" id="RU368092"/>
    </source>
</evidence>